<keyword evidence="1" id="KW-0479">Metal-binding</keyword>
<dbReference type="Proteomes" id="UP000092508">
    <property type="component" value="Unassembled WGS sequence"/>
</dbReference>
<dbReference type="Pfam" id="PF01258">
    <property type="entry name" value="zf-dskA_traR"/>
    <property type="match status" value="1"/>
</dbReference>
<dbReference type="PROSITE" id="PS51128">
    <property type="entry name" value="ZF_DKSA_2"/>
    <property type="match status" value="1"/>
</dbReference>
<sequence length="107" mass="12332">MDYQAAAERLNALKDEYQSRIDKIEHDIRHPADDMIQDWEDQAVVAEQNDMRKNLLVEAQDNLELVNQALRRLENDQYGVCVVCGEDIEDGRLEAVPFATTCMQHAQ</sequence>
<dbReference type="EMBL" id="UGQA01000001">
    <property type="protein sequence ID" value="STY95612.1"/>
    <property type="molecule type" value="Genomic_DNA"/>
</dbReference>
<evidence type="ECO:0000256" key="3">
    <source>
        <dbReference type="ARBA" id="ARBA00022833"/>
    </source>
</evidence>
<evidence type="ECO:0000259" key="5">
    <source>
        <dbReference type="Pfam" id="PF01258"/>
    </source>
</evidence>
<keyword evidence="3" id="KW-0862">Zinc</keyword>
<proteinExistence type="predicted"/>
<evidence type="ECO:0000256" key="4">
    <source>
        <dbReference type="PROSITE-ProRule" id="PRU00510"/>
    </source>
</evidence>
<evidence type="ECO:0000313" key="9">
    <source>
        <dbReference type="Proteomes" id="UP000255193"/>
    </source>
</evidence>
<evidence type="ECO:0000313" key="6">
    <source>
        <dbReference type="EMBL" id="OBX80547.1"/>
    </source>
</evidence>
<organism evidence="6 8">
    <name type="scientific">Faucicola atlantae</name>
    <dbReference type="NCBI Taxonomy" id="34059"/>
    <lineage>
        <taxon>Bacteria</taxon>
        <taxon>Pseudomonadati</taxon>
        <taxon>Pseudomonadota</taxon>
        <taxon>Gammaproteobacteria</taxon>
        <taxon>Moraxellales</taxon>
        <taxon>Moraxellaceae</taxon>
        <taxon>Faucicola</taxon>
    </lineage>
</organism>
<dbReference type="PANTHER" id="PTHR33823">
    <property type="entry name" value="RNA POLYMERASE-BINDING TRANSCRIPTION FACTOR DKSA-RELATED"/>
    <property type="match status" value="1"/>
</dbReference>
<dbReference type="RefSeq" id="WP_067055949.1">
    <property type="nucleotide sequence ID" value="NZ_LZMZ01000005.1"/>
</dbReference>
<dbReference type="InterPro" id="IPR000962">
    <property type="entry name" value="Znf_DskA_TraR"/>
</dbReference>
<reference evidence="7 9" key="2">
    <citation type="submission" date="2018-06" db="EMBL/GenBank/DDBJ databases">
        <authorList>
            <consortium name="Pathogen Informatics"/>
            <person name="Doyle S."/>
        </authorList>
    </citation>
    <scope>NUCLEOTIDE SEQUENCE [LARGE SCALE GENOMIC DNA]</scope>
    <source>
        <strain evidence="7 9">NCTC11091</strain>
    </source>
</reference>
<dbReference type="STRING" id="34059.A9308_03075"/>
<dbReference type="AlphaFoldDB" id="A0A1B8QF01"/>
<evidence type="ECO:0000313" key="7">
    <source>
        <dbReference type="EMBL" id="STY95612.1"/>
    </source>
</evidence>
<dbReference type="OrthoDB" id="6064855at2"/>
<evidence type="ECO:0000256" key="1">
    <source>
        <dbReference type="ARBA" id="ARBA00022723"/>
    </source>
</evidence>
<evidence type="ECO:0000256" key="2">
    <source>
        <dbReference type="ARBA" id="ARBA00022771"/>
    </source>
</evidence>
<dbReference type="SUPFAM" id="SSF57716">
    <property type="entry name" value="Glucocorticoid receptor-like (DNA-binding domain)"/>
    <property type="match status" value="1"/>
</dbReference>
<accession>A0A1B8QF01</accession>
<evidence type="ECO:0000313" key="8">
    <source>
        <dbReference type="Proteomes" id="UP000092508"/>
    </source>
</evidence>
<name>A0A1B8QF01_9GAMM</name>
<dbReference type="GO" id="GO:0008270">
    <property type="term" value="F:zinc ion binding"/>
    <property type="evidence" value="ECO:0007669"/>
    <property type="project" value="UniProtKB-KW"/>
</dbReference>
<dbReference type="EMBL" id="LZMZ01000005">
    <property type="protein sequence ID" value="OBX80547.1"/>
    <property type="molecule type" value="Genomic_DNA"/>
</dbReference>
<feature type="domain" description="Zinc finger DksA/TraR C4-type" evidence="5">
    <location>
        <begin position="78"/>
        <end position="103"/>
    </location>
</feature>
<feature type="zinc finger region" description="dksA C4-type" evidence="4">
    <location>
        <begin position="81"/>
        <end position="105"/>
    </location>
</feature>
<gene>
    <name evidence="6" type="ORF">A9308_03075</name>
    <name evidence="7" type="ORF">NCTC11091_01409</name>
</gene>
<dbReference type="PANTHER" id="PTHR33823:SF4">
    <property type="entry name" value="GENERAL STRESS PROTEIN 16O"/>
    <property type="match status" value="1"/>
</dbReference>
<protein>
    <submittedName>
        <fullName evidence="6">Conjugal transfer protein TraR</fullName>
    </submittedName>
    <submittedName>
        <fullName evidence="7">DnaK suppressor protein</fullName>
    </submittedName>
</protein>
<dbReference type="Gene3D" id="1.20.120.910">
    <property type="entry name" value="DksA, coiled-coil domain"/>
    <property type="match status" value="1"/>
</dbReference>
<keyword evidence="2" id="KW-0863">Zinc-finger</keyword>
<dbReference type="Proteomes" id="UP000255193">
    <property type="component" value="Unassembled WGS sequence"/>
</dbReference>
<reference evidence="6 8" key="1">
    <citation type="submission" date="2016-06" db="EMBL/GenBank/DDBJ databases">
        <title>Draft genome of Moraxella atlantae CCUG 66109.</title>
        <authorList>
            <person name="Salva-Serra F."/>
            <person name="Engstrom-Jakobsson H."/>
            <person name="Thorell K."/>
            <person name="Gonzales-Siles L."/>
            <person name="Karlsson R."/>
            <person name="Boulund F."/>
            <person name="Engstrand L."/>
            <person name="Kristiansson E."/>
            <person name="Moore E."/>
        </authorList>
    </citation>
    <scope>NUCLEOTIDE SEQUENCE [LARGE SCALE GENOMIC DNA]</scope>
    <source>
        <strain evidence="6 8">CCUG 66109</strain>
    </source>
</reference>